<dbReference type="InterPro" id="IPR019587">
    <property type="entry name" value="Polyketide_cyclase/dehydratase"/>
</dbReference>
<comment type="caution">
    <text evidence="2">The sequence shown here is derived from an EMBL/GenBank/DDBJ whole genome shotgun (WGS) entry which is preliminary data.</text>
</comment>
<feature type="chain" id="PRO_5019019190" evidence="1">
    <location>
        <begin position="25"/>
        <end position="174"/>
    </location>
</feature>
<reference evidence="2 3" key="1">
    <citation type="submission" date="2018-07" db="EMBL/GenBank/DDBJ databases">
        <title>Draft genome sequence of Ancylomarina sp. M1P.</title>
        <authorList>
            <person name="Yadav S."/>
            <person name="Villanueva L."/>
            <person name="Damste J.S.S."/>
        </authorList>
    </citation>
    <scope>NUCLEOTIDE SEQUENCE [LARGE SCALE GENOMIC DNA]</scope>
    <source>
        <strain evidence="2 3">M1P</strain>
    </source>
</reference>
<dbReference type="EMBL" id="QQWG01000010">
    <property type="protein sequence ID" value="RRG20967.1"/>
    <property type="molecule type" value="Genomic_DNA"/>
</dbReference>
<evidence type="ECO:0000313" key="3">
    <source>
        <dbReference type="Proteomes" id="UP000285794"/>
    </source>
</evidence>
<keyword evidence="1" id="KW-0732">Signal</keyword>
<proteinExistence type="predicted"/>
<dbReference type="Gene3D" id="3.30.530.20">
    <property type="match status" value="1"/>
</dbReference>
<dbReference type="SUPFAM" id="SSF55961">
    <property type="entry name" value="Bet v1-like"/>
    <property type="match status" value="1"/>
</dbReference>
<evidence type="ECO:0000313" key="2">
    <source>
        <dbReference type="EMBL" id="RRG20967.1"/>
    </source>
</evidence>
<name>A0A425Y032_9BACT</name>
<dbReference type="Proteomes" id="UP000285794">
    <property type="component" value="Unassembled WGS sequence"/>
</dbReference>
<protein>
    <submittedName>
        <fullName evidence="2">SRPBCC family protein</fullName>
    </submittedName>
</protein>
<gene>
    <name evidence="2" type="ORF">DWB61_11120</name>
</gene>
<dbReference type="InterPro" id="IPR023393">
    <property type="entry name" value="START-like_dom_sf"/>
</dbReference>
<accession>A0A425Y032</accession>
<evidence type="ECO:0000256" key="1">
    <source>
        <dbReference type="SAM" id="SignalP"/>
    </source>
</evidence>
<dbReference type="RefSeq" id="WP_125030966.1">
    <property type="nucleotide sequence ID" value="NZ_JAPXVP010000009.1"/>
</dbReference>
<dbReference type="AlphaFoldDB" id="A0A425Y032"/>
<organism evidence="2 3">
    <name type="scientific">Ancylomarina euxinus</name>
    <dbReference type="NCBI Taxonomy" id="2283627"/>
    <lineage>
        <taxon>Bacteria</taxon>
        <taxon>Pseudomonadati</taxon>
        <taxon>Bacteroidota</taxon>
        <taxon>Bacteroidia</taxon>
        <taxon>Marinilabiliales</taxon>
        <taxon>Marinifilaceae</taxon>
        <taxon>Ancylomarina</taxon>
    </lineage>
</organism>
<sequence>MKNTKLKIVVLFLMVCGMFGSVSAQMKPAKMSPPNTKREVTIKASADVVFKLLASLEKVEEYVPSLVKSSLADGHGLEAVREMVMADGKPRLEEVQIYDPANKTIAFKPFDEYLPTKYLSVYYRIIAQGPNKCKVSMSGYFKAKEGESEGKIIKQLGSEFSQTLNGLKAYLEAK</sequence>
<keyword evidence="3" id="KW-1185">Reference proteome</keyword>
<dbReference type="CDD" id="cd07821">
    <property type="entry name" value="PYR_PYL_RCAR_like"/>
    <property type="match status" value="1"/>
</dbReference>
<feature type="signal peptide" evidence="1">
    <location>
        <begin position="1"/>
        <end position="24"/>
    </location>
</feature>
<dbReference type="OrthoDB" id="1118110at2"/>
<dbReference type="Pfam" id="PF10604">
    <property type="entry name" value="Polyketide_cyc2"/>
    <property type="match status" value="1"/>
</dbReference>